<feature type="region of interest" description="Disordered" evidence="1">
    <location>
        <begin position="1"/>
        <end position="24"/>
    </location>
</feature>
<evidence type="ECO:0000256" key="1">
    <source>
        <dbReference type="SAM" id="MobiDB-lite"/>
    </source>
</evidence>
<name>A0A4Y2D039_ARAVE</name>
<protein>
    <submittedName>
        <fullName evidence="2">Uncharacterized protein</fullName>
    </submittedName>
</protein>
<accession>A0A4Y2D039</accession>
<reference evidence="2 3" key="1">
    <citation type="journal article" date="2019" name="Sci. Rep.">
        <title>Orb-weaving spider Araneus ventricosus genome elucidates the spidroin gene catalogue.</title>
        <authorList>
            <person name="Kono N."/>
            <person name="Nakamura H."/>
            <person name="Ohtoshi R."/>
            <person name="Moran D.A.P."/>
            <person name="Shinohara A."/>
            <person name="Yoshida Y."/>
            <person name="Fujiwara M."/>
            <person name="Mori M."/>
            <person name="Tomita M."/>
            <person name="Arakawa K."/>
        </authorList>
    </citation>
    <scope>NUCLEOTIDE SEQUENCE [LARGE SCALE GENOMIC DNA]</scope>
</reference>
<keyword evidence="3" id="KW-1185">Reference proteome</keyword>
<evidence type="ECO:0000313" key="3">
    <source>
        <dbReference type="Proteomes" id="UP000499080"/>
    </source>
</evidence>
<dbReference type="Proteomes" id="UP000499080">
    <property type="component" value="Unassembled WGS sequence"/>
</dbReference>
<organism evidence="2 3">
    <name type="scientific">Araneus ventricosus</name>
    <name type="common">Orbweaver spider</name>
    <name type="synonym">Epeira ventricosa</name>
    <dbReference type="NCBI Taxonomy" id="182803"/>
    <lineage>
        <taxon>Eukaryota</taxon>
        <taxon>Metazoa</taxon>
        <taxon>Ecdysozoa</taxon>
        <taxon>Arthropoda</taxon>
        <taxon>Chelicerata</taxon>
        <taxon>Arachnida</taxon>
        <taxon>Araneae</taxon>
        <taxon>Araneomorphae</taxon>
        <taxon>Entelegynae</taxon>
        <taxon>Araneoidea</taxon>
        <taxon>Araneidae</taxon>
        <taxon>Araneus</taxon>
    </lineage>
</organism>
<dbReference type="EMBL" id="BGPR01000280">
    <property type="protein sequence ID" value="GBM10060.1"/>
    <property type="molecule type" value="Genomic_DNA"/>
</dbReference>
<dbReference type="AlphaFoldDB" id="A0A4Y2D039"/>
<gene>
    <name evidence="2" type="ORF">AVEN_92894_1</name>
</gene>
<proteinExistence type="predicted"/>
<comment type="caution">
    <text evidence="2">The sequence shown here is derived from an EMBL/GenBank/DDBJ whole genome shotgun (WGS) entry which is preliminary data.</text>
</comment>
<evidence type="ECO:0000313" key="2">
    <source>
        <dbReference type="EMBL" id="GBM10060.1"/>
    </source>
</evidence>
<sequence>MNEPERSVWPSQSKIRGLKQKRKRHVNSVLNKLRRCLTEPSPARKTERGRQQSSQVKFDCLHHLEGNGKRTEDNCLAQTRFTDL</sequence>